<sequence>MISGWDLGGKMPGPSELDHILSPPPMPCRKCSNPDLASGPGKSLKFKSQLSEDGRQLRRGSLGGALTGRYLLPNPTTGQTWSASAETSNLVRMRSQALGQSAPSLTASLVLRFYEIYSDFDNQAHVETRPWLPPSKWILRKVFLFSGKLNIVESQSW</sequence>
<keyword evidence="2" id="KW-0418">Kinase</keyword>
<evidence type="ECO:0000313" key="3">
    <source>
        <dbReference type="Proteomes" id="UP000010556"/>
    </source>
</evidence>
<proteinExistence type="predicted"/>
<protein>
    <submittedName>
        <fullName evidence="2">Microtubule-associated serine/threonine-protein kinase 4</fullName>
    </submittedName>
</protein>
<dbReference type="Proteomes" id="UP000010556">
    <property type="component" value="Unassembled WGS sequence"/>
</dbReference>
<feature type="region of interest" description="Disordered" evidence="1">
    <location>
        <begin position="1"/>
        <end position="28"/>
    </location>
</feature>
<keyword evidence="2" id="KW-0808">Transferase</keyword>
<feature type="compositionally biased region" description="Gly residues" evidence="1">
    <location>
        <begin position="1"/>
        <end position="11"/>
    </location>
</feature>
<accession>L5M0F8</accession>
<evidence type="ECO:0000256" key="1">
    <source>
        <dbReference type="SAM" id="MobiDB-lite"/>
    </source>
</evidence>
<reference evidence="3" key="1">
    <citation type="journal article" date="2013" name="Science">
        <title>Comparative analysis of bat genomes provides insight into the evolution of flight and immunity.</title>
        <authorList>
            <person name="Zhang G."/>
            <person name="Cowled C."/>
            <person name="Shi Z."/>
            <person name="Huang Z."/>
            <person name="Bishop-Lilly K.A."/>
            <person name="Fang X."/>
            <person name="Wynne J.W."/>
            <person name="Xiong Z."/>
            <person name="Baker M.L."/>
            <person name="Zhao W."/>
            <person name="Tachedjian M."/>
            <person name="Zhu Y."/>
            <person name="Zhou P."/>
            <person name="Jiang X."/>
            <person name="Ng J."/>
            <person name="Yang L."/>
            <person name="Wu L."/>
            <person name="Xiao J."/>
            <person name="Feng Y."/>
            <person name="Chen Y."/>
            <person name="Sun X."/>
            <person name="Zhang Y."/>
            <person name="Marsh G.A."/>
            <person name="Crameri G."/>
            <person name="Broder C.C."/>
            <person name="Frey K.G."/>
            <person name="Wang L.F."/>
            <person name="Wang J."/>
        </authorList>
    </citation>
    <scope>NUCLEOTIDE SEQUENCE [LARGE SCALE GENOMIC DNA]</scope>
</reference>
<name>L5M0F8_MYODS</name>
<keyword evidence="3" id="KW-1185">Reference proteome</keyword>
<dbReference type="EMBL" id="KB106364">
    <property type="protein sequence ID" value="ELK31193.1"/>
    <property type="molecule type" value="Genomic_DNA"/>
</dbReference>
<organism evidence="2 3">
    <name type="scientific">Myotis davidii</name>
    <name type="common">David's myotis</name>
    <dbReference type="NCBI Taxonomy" id="225400"/>
    <lineage>
        <taxon>Eukaryota</taxon>
        <taxon>Metazoa</taxon>
        <taxon>Chordata</taxon>
        <taxon>Craniata</taxon>
        <taxon>Vertebrata</taxon>
        <taxon>Euteleostomi</taxon>
        <taxon>Mammalia</taxon>
        <taxon>Eutheria</taxon>
        <taxon>Laurasiatheria</taxon>
        <taxon>Chiroptera</taxon>
        <taxon>Yangochiroptera</taxon>
        <taxon>Vespertilionidae</taxon>
        <taxon>Myotis</taxon>
    </lineage>
</organism>
<dbReference type="AlphaFoldDB" id="L5M0F8"/>
<gene>
    <name evidence="2" type="ORF">MDA_GLEAN10025793</name>
</gene>
<dbReference type="GO" id="GO:0016301">
    <property type="term" value="F:kinase activity"/>
    <property type="evidence" value="ECO:0007669"/>
    <property type="project" value="UniProtKB-KW"/>
</dbReference>
<evidence type="ECO:0000313" key="2">
    <source>
        <dbReference type="EMBL" id="ELK31193.1"/>
    </source>
</evidence>